<reference evidence="11" key="1">
    <citation type="submission" date="2019-06" db="EMBL/GenBank/DDBJ databases">
        <title>Gordonia isolated from sludge of a wastewater treatment plant.</title>
        <authorList>
            <person name="Tamura T."/>
            <person name="Aoyama K."/>
            <person name="Kang Y."/>
            <person name="Saito S."/>
            <person name="Akiyama N."/>
            <person name="Yazawa K."/>
            <person name="Gonoi T."/>
            <person name="Mikami Y."/>
        </authorList>
    </citation>
    <scope>NUCLEOTIDE SEQUENCE [LARGE SCALE GENOMIC DNA]</scope>
    <source>
        <strain evidence="11">NBRC 107696</strain>
    </source>
</reference>
<name>A0A7I9V315_9ACTN</name>
<evidence type="ECO:0000256" key="5">
    <source>
        <dbReference type="ARBA" id="ARBA00023002"/>
    </source>
</evidence>
<dbReference type="InterPro" id="IPR009100">
    <property type="entry name" value="AcylCoA_DH/oxidase_NM_dom_sf"/>
</dbReference>
<dbReference type="InterPro" id="IPR050741">
    <property type="entry name" value="Acyl-CoA_dehydrogenase"/>
</dbReference>
<organism evidence="10 11">
    <name type="scientific">Gordonia spumicola</name>
    <dbReference type="NCBI Taxonomy" id="589161"/>
    <lineage>
        <taxon>Bacteria</taxon>
        <taxon>Bacillati</taxon>
        <taxon>Actinomycetota</taxon>
        <taxon>Actinomycetes</taxon>
        <taxon>Mycobacteriales</taxon>
        <taxon>Gordoniaceae</taxon>
        <taxon>Gordonia</taxon>
    </lineage>
</organism>
<comment type="cofactor">
    <cofactor evidence="1 6">
        <name>FAD</name>
        <dbReference type="ChEBI" id="CHEBI:57692"/>
    </cofactor>
</comment>
<dbReference type="Pfam" id="PF02771">
    <property type="entry name" value="Acyl-CoA_dh_N"/>
    <property type="match status" value="1"/>
</dbReference>
<dbReference type="CDD" id="cd00567">
    <property type="entry name" value="ACAD"/>
    <property type="match status" value="1"/>
</dbReference>
<dbReference type="OrthoDB" id="8876745at2"/>
<dbReference type="GO" id="GO:0050660">
    <property type="term" value="F:flavin adenine dinucleotide binding"/>
    <property type="evidence" value="ECO:0007669"/>
    <property type="project" value="InterPro"/>
</dbReference>
<evidence type="ECO:0000313" key="10">
    <source>
        <dbReference type="EMBL" id="GED99592.1"/>
    </source>
</evidence>
<dbReference type="InterPro" id="IPR006091">
    <property type="entry name" value="Acyl-CoA_Oxase/DH_mid-dom"/>
</dbReference>
<dbReference type="PANTHER" id="PTHR48083:SF1">
    <property type="entry name" value="DEHYDROGENASE, PUTATIVE (AFU_ORTHOLOGUE AFUA_7G06510)-RELATED"/>
    <property type="match status" value="1"/>
</dbReference>
<dbReference type="Pfam" id="PF00441">
    <property type="entry name" value="Acyl-CoA_dh_1"/>
    <property type="match status" value="1"/>
</dbReference>
<dbReference type="Gene3D" id="1.10.540.10">
    <property type="entry name" value="Acyl-CoA dehydrogenase/oxidase, N-terminal domain"/>
    <property type="match status" value="1"/>
</dbReference>
<dbReference type="GO" id="GO:0005737">
    <property type="term" value="C:cytoplasm"/>
    <property type="evidence" value="ECO:0007669"/>
    <property type="project" value="TreeGrafter"/>
</dbReference>
<dbReference type="InterPro" id="IPR036250">
    <property type="entry name" value="AcylCo_DH-like_C"/>
</dbReference>
<evidence type="ECO:0000256" key="1">
    <source>
        <dbReference type="ARBA" id="ARBA00001974"/>
    </source>
</evidence>
<dbReference type="GO" id="GO:0033539">
    <property type="term" value="P:fatty acid beta-oxidation using acyl-CoA dehydrogenase"/>
    <property type="evidence" value="ECO:0007669"/>
    <property type="project" value="TreeGrafter"/>
</dbReference>
<dbReference type="SUPFAM" id="SSF56645">
    <property type="entry name" value="Acyl-CoA dehydrogenase NM domain-like"/>
    <property type="match status" value="1"/>
</dbReference>
<dbReference type="InterPro" id="IPR046373">
    <property type="entry name" value="Acyl-CoA_Oxase/DH_mid-dom_sf"/>
</dbReference>
<protein>
    <submittedName>
        <fullName evidence="10">Putative acyl-CoA dehydrogenase FadE</fullName>
    </submittedName>
</protein>
<dbReference type="Gene3D" id="1.20.140.10">
    <property type="entry name" value="Butyryl-CoA Dehydrogenase, subunit A, domain 3"/>
    <property type="match status" value="1"/>
</dbReference>
<sequence length="392" mass="41742">MTAPTITPVLPLTESDTEAEIRSAVRRICESFDIDYARRCHDEGRPPTELWRALGDAGFLGLNLPEQWGGGLGMAGLTIVAEEAASTGNYLVMLVVSSAINGSVLSTHGTDEQKERWLPGIADGTGPLAFAITEPDAGSNSHQLRTSLRREGDGYVLSGQKVFISGVESAAAILVVARFRDESGELGVPCLCIVDVDAPGVTRTPIRMPYIGPDKQWQVFFDDVIIARDQLIGGERGGMRAVFDGLNPERIIVAALENGVARQALDKASAYANERTVWKTPIGAHQAVAHRLAKAKVDLELARLMTGKAAALFDAGATDVGAAANIAKYAAAEAAIHSVEAAIQTHGGNGFAVEQGVSDMWWIARLMRTAPVSADMVLNYVAEHLLGLPKSY</sequence>
<comment type="similarity">
    <text evidence="2 6">Belongs to the acyl-CoA dehydrogenase family.</text>
</comment>
<dbReference type="InterPro" id="IPR013786">
    <property type="entry name" value="AcylCoA_DH/ox_N"/>
</dbReference>
<evidence type="ECO:0000259" key="7">
    <source>
        <dbReference type="Pfam" id="PF00441"/>
    </source>
</evidence>
<dbReference type="Pfam" id="PF02770">
    <property type="entry name" value="Acyl-CoA_dh_M"/>
    <property type="match status" value="1"/>
</dbReference>
<evidence type="ECO:0000256" key="4">
    <source>
        <dbReference type="ARBA" id="ARBA00022827"/>
    </source>
</evidence>
<feature type="domain" description="Acyl-CoA dehydrogenase/oxidase C-terminal" evidence="7">
    <location>
        <begin position="237"/>
        <end position="384"/>
    </location>
</feature>
<dbReference type="FunFam" id="1.20.140.10:FF:000012">
    <property type="entry name" value="Acyl-CoA dehydrogenase fadE12"/>
    <property type="match status" value="1"/>
</dbReference>
<evidence type="ECO:0000256" key="2">
    <source>
        <dbReference type="ARBA" id="ARBA00009347"/>
    </source>
</evidence>
<dbReference type="PIRSF" id="PIRSF016578">
    <property type="entry name" value="HsaA"/>
    <property type="match status" value="1"/>
</dbReference>
<dbReference type="EMBL" id="BJOV01000001">
    <property type="protein sequence ID" value="GED99592.1"/>
    <property type="molecule type" value="Genomic_DNA"/>
</dbReference>
<dbReference type="InterPro" id="IPR037069">
    <property type="entry name" value="AcylCoA_DH/ox_N_sf"/>
</dbReference>
<evidence type="ECO:0000259" key="8">
    <source>
        <dbReference type="Pfam" id="PF02770"/>
    </source>
</evidence>
<comment type="caution">
    <text evidence="10">The sequence shown here is derived from an EMBL/GenBank/DDBJ whole genome shotgun (WGS) entry which is preliminary data.</text>
</comment>
<evidence type="ECO:0000259" key="9">
    <source>
        <dbReference type="Pfam" id="PF02771"/>
    </source>
</evidence>
<evidence type="ECO:0000256" key="3">
    <source>
        <dbReference type="ARBA" id="ARBA00022630"/>
    </source>
</evidence>
<dbReference type="SUPFAM" id="SSF47203">
    <property type="entry name" value="Acyl-CoA dehydrogenase C-terminal domain-like"/>
    <property type="match status" value="1"/>
</dbReference>
<keyword evidence="11" id="KW-1185">Reference proteome</keyword>
<dbReference type="Proteomes" id="UP000444960">
    <property type="component" value="Unassembled WGS sequence"/>
</dbReference>
<evidence type="ECO:0000313" key="11">
    <source>
        <dbReference type="Proteomes" id="UP000444960"/>
    </source>
</evidence>
<proteinExistence type="inferred from homology"/>
<keyword evidence="4 6" id="KW-0274">FAD</keyword>
<dbReference type="PANTHER" id="PTHR48083">
    <property type="entry name" value="MEDIUM-CHAIN SPECIFIC ACYL-COA DEHYDROGENASE, MITOCHONDRIAL-RELATED"/>
    <property type="match status" value="1"/>
</dbReference>
<evidence type="ECO:0000256" key="6">
    <source>
        <dbReference type="RuleBase" id="RU362125"/>
    </source>
</evidence>
<keyword evidence="5 6" id="KW-0560">Oxidoreductase</keyword>
<keyword evidence="3 6" id="KW-0285">Flavoprotein</keyword>
<dbReference type="AlphaFoldDB" id="A0A7I9V315"/>
<feature type="domain" description="Acyl-CoA dehydrogenase/oxidase N-terminal" evidence="9">
    <location>
        <begin position="16"/>
        <end position="124"/>
    </location>
</feature>
<dbReference type="InterPro" id="IPR009075">
    <property type="entry name" value="AcylCo_DH/oxidase_C"/>
</dbReference>
<accession>A0A7I9V315</accession>
<dbReference type="RefSeq" id="WP_161893572.1">
    <property type="nucleotide sequence ID" value="NZ_BJOV01000001.1"/>
</dbReference>
<dbReference type="Gene3D" id="2.40.110.10">
    <property type="entry name" value="Butyryl-CoA Dehydrogenase, subunit A, domain 2"/>
    <property type="match status" value="1"/>
</dbReference>
<dbReference type="GO" id="GO:0003995">
    <property type="term" value="F:acyl-CoA dehydrogenase activity"/>
    <property type="evidence" value="ECO:0007669"/>
    <property type="project" value="TreeGrafter"/>
</dbReference>
<feature type="domain" description="Acyl-CoA oxidase/dehydrogenase middle" evidence="8">
    <location>
        <begin position="129"/>
        <end position="223"/>
    </location>
</feature>
<gene>
    <name evidence="10" type="ORF">nbrc107696_00390</name>
</gene>